<reference evidence="7 8" key="1">
    <citation type="submission" date="2014-02" db="EMBL/GenBank/DDBJ databases">
        <authorList>
            <person name="Genoscope - CEA"/>
        </authorList>
    </citation>
    <scope>NUCLEOTIDE SEQUENCE [LARGE SCALE GENOMIC DNA]</scope>
    <source>
        <strain evidence="7 8">PCC 8005</strain>
    </source>
</reference>
<dbReference type="SUPFAM" id="SSF48264">
    <property type="entry name" value="Cytochrome P450"/>
    <property type="match status" value="1"/>
</dbReference>
<dbReference type="PRINTS" id="PR00465">
    <property type="entry name" value="EP450IV"/>
</dbReference>
<evidence type="ECO:0000256" key="6">
    <source>
        <dbReference type="RuleBase" id="RU000461"/>
    </source>
</evidence>
<evidence type="ECO:0000256" key="3">
    <source>
        <dbReference type="ARBA" id="ARBA00022723"/>
    </source>
</evidence>
<evidence type="ECO:0000256" key="2">
    <source>
        <dbReference type="ARBA" id="ARBA00010617"/>
    </source>
</evidence>
<dbReference type="GO" id="GO:0004497">
    <property type="term" value="F:monooxygenase activity"/>
    <property type="evidence" value="ECO:0007669"/>
    <property type="project" value="UniProtKB-KW"/>
</dbReference>
<keyword evidence="6" id="KW-0503">Monooxygenase</keyword>
<dbReference type="RefSeq" id="WP_008050961.1">
    <property type="nucleotide sequence ID" value="NZ_FO818640.1"/>
</dbReference>
<dbReference type="PROSITE" id="PS00086">
    <property type="entry name" value="CYTOCHROME_P450"/>
    <property type="match status" value="1"/>
</dbReference>
<keyword evidence="8" id="KW-1185">Reference proteome</keyword>
<comment type="cofactor">
    <cofactor evidence="1 5">
        <name>heme</name>
        <dbReference type="ChEBI" id="CHEBI:30413"/>
    </cofactor>
</comment>
<dbReference type="GO" id="GO:0016705">
    <property type="term" value="F:oxidoreductase activity, acting on paired donors, with incorporation or reduction of molecular oxygen"/>
    <property type="evidence" value="ECO:0007669"/>
    <property type="project" value="InterPro"/>
</dbReference>
<accession>A0A9P1NYZ1</accession>
<dbReference type="CDD" id="cd11053">
    <property type="entry name" value="CYP110-like"/>
    <property type="match status" value="1"/>
</dbReference>
<dbReference type="GO" id="GO:0005506">
    <property type="term" value="F:iron ion binding"/>
    <property type="evidence" value="ECO:0007669"/>
    <property type="project" value="InterPro"/>
</dbReference>
<dbReference type="Pfam" id="PF00067">
    <property type="entry name" value="p450"/>
    <property type="match status" value="1"/>
</dbReference>
<dbReference type="PANTHER" id="PTHR24305:SF166">
    <property type="entry name" value="CYTOCHROME P450 12A4, MITOCHONDRIAL-RELATED"/>
    <property type="match status" value="1"/>
</dbReference>
<dbReference type="PRINTS" id="PR00385">
    <property type="entry name" value="P450"/>
</dbReference>
<dbReference type="Proteomes" id="UP000032946">
    <property type="component" value="Chromosome"/>
</dbReference>
<gene>
    <name evidence="7" type="ORF">ARTHRO_30617</name>
</gene>
<protein>
    <submittedName>
        <fullName evidence="7">Cytochrome P450</fullName>
    </submittedName>
</protein>
<dbReference type="EMBL" id="FO818640">
    <property type="protein sequence ID" value="CDM95349.1"/>
    <property type="molecule type" value="Genomic_DNA"/>
</dbReference>
<dbReference type="AlphaFoldDB" id="A0A9P1NYZ1"/>
<evidence type="ECO:0000256" key="1">
    <source>
        <dbReference type="ARBA" id="ARBA00001971"/>
    </source>
</evidence>
<name>A0A9P1NYZ1_9CYAN</name>
<dbReference type="InterPro" id="IPR050121">
    <property type="entry name" value="Cytochrome_P450_monoxygenase"/>
</dbReference>
<keyword evidence="6" id="KW-0560">Oxidoreductase</keyword>
<dbReference type="InterPro" id="IPR001128">
    <property type="entry name" value="Cyt_P450"/>
</dbReference>
<comment type="similarity">
    <text evidence="2 6">Belongs to the cytochrome P450 family.</text>
</comment>
<dbReference type="Gene3D" id="1.10.630.10">
    <property type="entry name" value="Cytochrome P450"/>
    <property type="match status" value="1"/>
</dbReference>
<evidence type="ECO:0000256" key="4">
    <source>
        <dbReference type="ARBA" id="ARBA00023004"/>
    </source>
</evidence>
<keyword evidence="5 6" id="KW-0349">Heme</keyword>
<evidence type="ECO:0000256" key="5">
    <source>
        <dbReference type="PIRSR" id="PIRSR602403-1"/>
    </source>
</evidence>
<sequence length="459" mass="51676">MKLPDGPRLMSPLQILQLVIDPPKYLENCADKYGDRFTLRVLGNNSPPVVFFSHPEAIEAIFAGSEGLCPADQLELGRITHVFEPLTGPQSLIAKDGSEHQRLRQLLMPPLHGKQLPRYGEAIANIAHSVTENWSVGDCISIRQYTARMSLQTILQVVLGLGPGYLYDQLQQTLETYLEWVNSPLNSLQFFWPALQQDLGAASPWGKFLRQRQQIDDLIYTVIADRRREATGEDVLSLLISARDENGEGMSDRELRDQIITLLLLGYDTTASATAWVFYLIHQFPHIRDQLVAELQTLGSDSDPTQAVQLPYLTAVCREALRLHPIALISQPRVVRESVTIRGDRFEPGTILVPCIHLAHMRSPTYPEPKKFRPERFLERRFSPYEYFPFGGGSRSCIGMALSLFEIKIILAIVLSRCQFSLADLGPVRPVRRGITIVPSDNFKLIVENIRSSPILSLV</sequence>
<dbReference type="InterPro" id="IPR002403">
    <property type="entry name" value="Cyt_P450_E_grp-IV"/>
</dbReference>
<evidence type="ECO:0000313" key="7">
    <source>
        <dbReference type="EMBL" id="CDM95349.1"/>
    </source>
</evidence>
<keyword evidence="3 5" id="KW-0479">Metal-binding</keyword>
<organism evidence="7 8">
    <name type="scientific">Limnospira indica PCC 8005</name>
    <dbReference type="NCBI Taxonomy" id="376219"/>
    <lineage>
        <taxon>Bacteria</taxon>
        <taxon>Bacillati</taxon>
        <taxon>Cyanobacteriota</taxon>
        <taxon>Cyanophyceae</taxon>
        <taxon>Oscillatoriophycideae</taxon>
        <taxon>Oscillatoriales</taxon>
        <taxon>Sirenicapillariaceae</taxon>
        <taxon>Limnospira</taxon>
    </lineage>
</organism>
<feature type="binding site" description="axial binding residue" evidence="5">
    <location>
        <position position="397"/>
    </location>
    <ligand>
        <name>heme</name>
        <dbReference type="ChEBI" id="CHEBI:30413"/>
    </ligand>
    <ligandPart>
        <name>Fe</name>
        <dbReference type="ChEBI" id="CHEBI:18248"/>
    </ligandPart>
</feature>
<dbReference type="GO" id="GO:0020037">
    <property type="term" value="F:heme binding"/>
    <property type="evidence" value="ECO:0007669"/>
    <property type="project" value="InterPro"/>
</dbReference>
<keyword evidence="4 5" id="KW-0408">Iron</keyword>
<dbReference type="PANTHER" id="PTHR24305">
    <property type="entry name" value="CYTOCHROME P450"/>
    <property type="match status" value="1"/>
</dbReference>
<evidence type="ECO:0000313" key="8">
    <source>
        <dbReference type="Proteomes" id="UP000032946"/>
    </source>
</evidence>
<proteinExistence type="inferred from homology"/>
<dbReference type="InterPro" id="IPR036396">
    <property type="entry name" value="Cyt_P450_sf"/>
</dbReference>
<dbReference type="InterPro" id="IPR017972">
    <property type="entry name" value="Cyt_P450_CS"/>
</dbReference>